<evidence type="ECO:0000313" key="2">
    <source>
        <dbReference type="EMBL" id="MBB6091376.1"/>
    </source>
</evidence>
<organism evidence="2 3">
    <name type="scientific">Povalibacter uvarum</name>
    <dbReference type="NCBI Taxonomy" id="732238"/>
    <lineage>
        <taxon>Bacteria</taxon>
        <taxon>Pseudomonadati</taxon>
        <taxon>Pseudomonadota</taxon>
        <taxon>Gammaproteobacteria</taxon>
        <taxon>Steroidobacterales</taxon>
        <taxon>Steroidobacteraceae</taxon>
        <taxon>Povalibacter</taxon>
    </lineage>
</organism>
<dbReference type="Gene3D" id="3.40.30.10">
    <property type="entry name" value="Glutaredoxin"/>
    <property type="match status" value="1"/>
</dbReference>
<accession>A0A841HF44</accession>
<reference evidence="2 3" key="1">
    <citation type="submission" date="2020-08" db="EMBL/GenBank/DDBJ databases">
        <title>Genomic Encyclopedia of Type Strains, Phase IV (KMG-IV): sequencing the most valuable type-strain genomes for metagenomic binning, comparative biology and taxonomic classification.</title>
        <authorList>
            <person name="Goeker M."/>
        </authorList>
    </citation>
    <scope>NUCLEOTIDE SEQUENCE [LARGE SCALE GENOMIC DNA]</scope>
    <source>
        <strain evidence="2 3">DSM 26723</strain>
    </source>
</reference>
<comment type="caution">
    <text evidence="2">The sequence shown here is derived from an EMBL/GenBank/DDBJ whole genome shotgun (WGS) entry which is preliminary data.</text>
</comment>
<name>A0A841HF44_9GAMM</name>
<dbReference type="RefSeq" id="WP_184329179.1">
    <property type="nucleotide sequence ID" value="NZ_JACHHZ010000001.1"/>
</dbReference>
<evidence type="ECO:0000313" key="3">
    <source>
        <dbReference type="Proteomes" id="UP000588068"/>
    </source>
</evidence>
<evidence type="ECO:0000256" key="1">
    <source>
        <dbReference type="SAM" id="SignalP"/>
    </source>
</evidence>
<sequence>MKRFLCAAILAAVAFTATAAATKLGYDPEADPFEQYHAAIAQAQSEGKLVLVVAGGDWCSWCHRLDSFISRNNDVNSALHDTFVVMKVYVGDENFNEMFFSQLPEARGAPHFWVISPDRNVLASQSTGMFEHGKRAYDKDAFLGFLRHWKEAPRELPAFAGTLPER</sequence>
<keyword evidence="1" id="KW-0732">Signal</keyword>
<dbReference type="AlphaFoldDB" id="A0A841HF44"/>
<protein>
    <submittedName>
        <fullName evidence="2">Thiol:disulfide interchange protein</fullName>
    </submittedName>
</protein>
<proteinExistence type="predicted"/>
<dbReference type="Proteomes" id="UP000588068">
    <property type="component" value="Unassembled WGS sequence"/>
</dbReference>
<dbReference type="EMBL" id="JACHHZ010000001">
    <property type="protein sequence ID" value="MBB6091376.1"/>
    <property type="molecule type" value="Genomic_DNA"/>
</dbReference>
<feature type="signal peptide" evidence="1">
    <location>
        <begin position="1"/>
        <end position="19"/>
    </location>
</feature>
<gene>
    <name evidence="2" type="ORF">HNQ60_000222</name>
</gene>
<feature type="chain" id="PRO_5032533972" evidence="1">
    <location>
        <begin position="20"/>
        <end position="166"/>
    </location>
</feature>
<dbReference type="SUPFAM" id="SSF52833">
    <property type="entry name" value="Thioredoxin-like"/>
    <property type="match status" value="1"/>
</dbReference>
<dbReference type="InterPro" id="IPR036249">
    <property type="entry name" value="Thioredoxin-like_sf"/>
</dbReference>
<keyword evidence="3" id="KW-1185">Reference proteome</keyword>
<dbReference type="Pfam" id="PF13899">
    <property type="entry name" value="Thioredoxin_7"/>
    <property type="match status" value="1"/>
</dbReference>